<dbReference type="HAMAP" id="MF_02220">
    <property type="entry name" value="XylB"/>
    <property type="match status" value="1"/>
</dbReference>
<reference evidence="12" key="1">
    <citation type="submission" date="2024-06" db="EMBL/GenBank/DDBJ databases">
        <title>Methylostella associata gen. nov., sp. nov., a novel Ancalomicrobiaceae-affiliated facultatively methylotrophic bacteria that feed on methanotrophs of the genus Methylococcus.</title>
        <authorList>
            <person name="Saltykova V."/>
            <person name="Danilova O.V."/>
            <person name="Oshkin I.Y."/>
            <person name="Belova S.E."/>
            <person name="Pimenov N.V."/>
            <person name="Dedysh S.N."/>
        </authorList>
    </citation>
    <scope>NUCLEOTIDE SEQUENCE</scope>
    <source>
        <strain evidence="12">S20</strain>
    </source>
</reference>
<dbReference type="GO" id="GO:0005998">
    <property type="term" value="P:xylulose catabolic process"/>
    <property type="evidence" value="ECO:0007669"/>
    <property type="project" value="UniProtKB-UniRule"/>
</dbReference>
<feature type="domain" description="Carbohydrate kinase FGGY N-terminal" evidence="10">
    <location>
        <begin position="4"/>
        <end position="245"/>
    </location>
</feature>
<dbReference type="Pfam" id="PF02782">
    <property type="entry name" value="FGGY_C"/>
    <property type="match status" value="1"/>
</dbReference>
<evidence type="ECO:0000259" key="11">
    <source>
        <dbReference type="Pfam" id="PF02782"/>
    </source>
</evidence>
<dbReference type="GO" id="GO:0042732">
    <property type="term" value="P:D-xylose metabolic process"/>
    <property type="evidence" value="ECO:0007669"/>
    <property type="project" value="UniProtKB-KW"/>
</dbReference>
<dbReference type="InterPro" id="IPR000577">
    <property type="entry name" value="Carb_kinase_FGGY"/>
</dbReference>
<dbReference type="Pfam" id="PF00370">
    <property type="entry name" value="FGGY_N"/>
    <property type="match status" value="1"/>
</dbReference>
<sequence length="486" mass="50518">MSHLGIDIGTSSVKAVLLDENQTLVAEGSAALAVDRPRPLWSEQDPEAWWTATEAAVAAVRAAAPKAWGALASIGLSGQQHGATLLDAEGRVLRPCILWNDGRSGAECRELTERVPDFTKRASNIAMPGFTAPKLLWVAKHEPEIFAKTAMVLLPKDHVRYRLSGDTVSEMSDSAGTLWLDVAGRRWDATLLDACGLSERQMPRLVEGSEVSALLSETVAASWGLSGRRIPIAGGGGDNACSAVGIGATRGGDGFLSLGTSGVIFVATDHPVALPERTLHAFCHALPKRWHGMAVALSAASALSWIAGIVGASGDIGGLLARAEAFVADPVRRAHAPVFLPYLTGERTPHNDPHATAGFAGLTAEHGAEAMAYAVIEGVSFALADCLDVLVAGNAAPTSCMLVGGGSRSAFWAQLLADATGLTLDVPQGSELGAAFGAARLGMLAAGGTEDAVCTKPPIKRSFAPDAGQKDLLAERSARMRALYRA</sequence>
<comment type="function">
    <text evidence="8">Catalyzes the phosphorylation of D-xylulose to D-xylulose 5-phosphate.</text>
</comment>
<evidence type="ECO:0000256" key="3">
    <source>
        <dbReference type="ARBA" id="ARBA00022679"/>
    </source>
</evidence>
<evidence type="ECO:0000256" key="8">
    <source>
        <dbReference type="HAMAP-Rule" id="MF_02220"/>
    </source>
</evidence>
<proteinExistence type="inferred from homology"/>
<keyword evidence="2 8" id="KW-0859">Xylose metabolism</keyword>
<keyword evidence="4 8" id="KW-0547">Nucleotide-binding</keyword>
<dbReference type="NCBIfam" id="TIGR01312">
    <property type="entry name" value="XylB"/>
    <property type="match status" value="1"/>
</dbReference>
<keyword evidence="3 8" id="KW-0808">Transferase</keyword>
<evidence type="ECO:0000313" key="12">
    <source>
        <dbReference type="EMBL" id="XBY46076.1"/>
    </source>
</evidence>
<keyword evidence="6 8" id="KW-0067">ATP-binding</keyword>
<dbReference type="CDD" id="cd07808">
    <property type="entry name" value="ASKHA_NBD_FGGY_EcXK-like"/>
    <property type="match status" value="1"/>
</dbReference>
<dbReference type="SUPFAM" id="SSF53067">
    <property type="entry name" value="Actin-like ATPase domain"/>
    <property type="match status" value="2"/>
</dbReference>
<keyword evidence="7 8" id="KW-0119">Carbohydrate metabolism</keyword>
<evidence type="ECO:0000256" key="7">
    <source>
        <dbReference type="ARBA" id="ARBA00023277"/>
    </source>
</evidence>
<dbReference type="AlphaFoldDB" id="A0AAU7XE85"/>
<feature type="domain" description="Carbohydrate kinase FGGY C-terminal" evidence="11">
    <location>
        <begin position="256"/>
        <end position="446"/>
    </location>
</feature>
<accession>A0AAU7XE85</accession>
<dbReference type="InterPro" id="IPR018484">
    <property type="entry name" value="FGGY_N"/>
</dbReference>
<dbReference type="InterPro" id="IPR018483">
    <property type="entry name" value="Carb_kinase_FGGY_CS"/>
</dbReference>
<comment type="catalytic activity">
    <reaction evidence="8 9">
        <text>D-xylulose + ATP = D-xylulose 5-phosphate + ADP + H(+)</text>
        <dbReference type="Rhea" id="RHEA:10964"/>
        <dbReference type="ChEBI" id="CHEBI:15378"/>
        <dbReference type="ChEBI" id="CHEBI:17140"/>
        <dbReference type="ChEBI" id="CHEBI:30616"/>
        <dbReference type="ChEBI" id="CHEBI:57737"/>
        <dbReference type="ChEBI" id="CHEBI:456216"/>
        <dbReference type="EC" id="2.7.1.17"/>
    </reaction>
</comment>
<name>A0AAU7XE85_9HYPH</name>
<dbReference type="PIRSF" id="PIRSF000538">
    <property type="entry name" value="GlpK"/>
    <property type="match status" value="1"/>
</dbReference>
<dbReference type="PROSITE" id="PS00933">
    <property type="entry name" value="FGGY_KINASES_1"/>
    <property type="match status" value="1"/>
</dbReference>
<evidence type="ECO:0000256" key="1">
    <source>
        <dbReference type="ARBA" id="ARBA00009156"/>
    </source>
</evidence>
<feature type="active site" description="Proton acceptor" evidence="8">
    <location>
        <position position="238"/>
    </location>
</feature>
<dbReference type="EC" id="2.7.1.17" evidence="8 9"/>
<feature type="binding site" evidence="8">
    <location>
        <begin position="80"/>
        <end position="81"/>
    </location>
    <ligand>
        <name>substrate</name>
    </ligand>
</feature>
<dbReference type="KEGG" id="mflg:ABS361_07535"/>
<dbReference type="EMBL" id="CP158568">
    <property type="protein sequence ID" value="XBY46076.1"/>
    <property type="molecule type" value="Genomic_DNA"/>
</dbReference>
<dbReference type="InterPro" id="IPR050406">
    <property type="entry name" value="FGGY_Carb_Kinase"/>
</dbReference>
<dbReference type="InterPro" id="IPR018485">
    <property type="entry name" value="FGGY_C"/>
</dbReference>
<evidence type="ECO:0000256" key="2">
    <source>
        <dbReference type="ARBA" id="ARBA00022629"/>
    </source>
</evidence>
<comment type="similarity">
    <text evidence="1 8 9">Belongs to the FGGY kinase family.</text>
</comment>
<dbReference type="InterPro" id="IPR043129">
    <property type="entry name" value="ATPase_NBD"/>
</dbReference>
<dbReference type="InterPro" id="IPR006000">
    <property type="entry name" value="Xylulokinase"/>
</dbReference>
<dbReference type="PANTHER" id="PTHR43095:SF6">
    <property type="entry name" value="XYLULOSE KINASE"/>
    <property type="match status" value="1"/>
</dbReference>
<feature type="site" description="Important for activity" evidence="8">
    <location>
        <position position="7"/>
    </location>
</feature>
<dbReference type="Gene3D" id="3.30.420.40">
    <property type="match status" value="2"/>
</dbReference>
<evidence type="ECO:0000256" key="6">
    <source>
        <dbReference type="ARBA" id="ARBA00022840"/>
    </source>
</evidence>
<organism evidence="12">
    <name type="scientific">Methyloraptor flagellatus</name>
    <dbReference type="NCBI Taxonomy" id="3162530"/>
    <lineage>
        <taxon>Bacteria</taxon>
        <taxon>Pseudomonadati</taxon>
        <taxon>Pseudomonadota</taxon>
        <taxon>Alphaproteobacteria</taxon>
        <taxon>Hyphomicrobiales</taxon>
        <taxon>Ancalomicrobiaceae</taxon>
        <taxon>Methyloraptor</taxon>
    </lineage>
</organism>
<gene>
    <name evidence="8 9 12" type="primary">xylB</name>
    <name evidence="12" type="ORF">ABS361_07535</name>
</gene>
<dbReference type="PANTHER" id="PTHR43095">
    <property type="entry name" value="SUGAR KINASE"/>
    <property type="match status" value="1"/>
</dbReference>
<dbReference type="RefSeq" id="WP_407051173.1">
    <property type="nucleotide sequence ID" value="NZ_CP158568.1"/>
</dbReference>
<evidence type="ECO:0000256" key="4">
    <source>
        <dbReference type="ARBA" id="ARBA00022741"/>
    </source>
</evidence>
<evidence type="ECO:0000256" key="9">
    <source>
        <dbReference type="RuleBase" id="RU364073"/>
    </source>
</evidence>
<dbReference type="GO" id="GO:0005524">
    <property type="term" value="F:ATP binding"/>
    <property type="evidence" value="ECO:0007669"/>
    <property type="project" value="UniProtKB-UniRule"/>
</dbReference>
<dbReference type="GO" id="GO:0004856">
    <property type="term" value="F:D-xylulokinase activity"/>
    <property type="evidence" value="ECO:0007669"/>
    <property type="project" value="UniProtKB-UniRule"/>
</dbReference>
<evidence type="ECO:0000259" key="10">
    <source>
        <dbReference type="Pfam" id="PF00370"/>
    </source>
</evidence>
<keyword evidence="5 8" id="KW-0418">Kinase</keyword>
<protein>
    <recommendedName>
        <fullName evidence="8 9">Xylulose kinase</fullName>
        <shortName evidence="8 9">Xylulokinase</shortName>
        <ecNumber evidence="8 9">2.7.1.17</ecNumber>
    </recommendedName>
</protein>
<evidence type="ECO:0000256" key="5">
    <source>
        <dbReference type="ARBA" id="ARBA00022777"/>
    </source>
</evidence>